<evidence type="ECO:0000313" key="3">
    <source>
        <dbReference type="Proteomes" id="UP001151760"/>
    </source>
</evidence>
<comment type="caution">
    <text evidence="2">The sequence shown here is derived from an EMBL/GenBank/DDBJ whole genome shotgun (WGS) entry which is preliminary data.</text>
</comment>
<reference evidence="2" key="1">
    <citation type="journal article" date="2022" name="Int. J. Mol. Sci.">
        <title>Draft Genome of Tanacetum Coccineum: Genomic Comparison of Closely Related Tanacetum-Family Plants.</title>
        <authorList>
            <person name="Yamashiro T."/>
            <person name="Shiraishi A."/>
            <person name="Nakayama K."/>
            <person name="Satake H."/>
        </authorList>
    </citation>
    <scope>NUCLEOTIDE SEQUENCE</scope>
</reference>
<organism evidence="2 3">
    <name type="scientific">Tanacetum coccineum</name>
    <dbReference type="NCBI Taxonomy" id="301880"/>
    <lineage>
        <taxon>Eukaryota</taxon>
        <taxon>Viridiplantae</taxon>
        <taxon>Streptophyta</taxon>
        <taxon>Embryophyta</taxon>
        <taxon>Tracheophyta</taxon>
        <taxon>Spermatophyta</taxon>
        <taxon>Magnoliopsida</taxon>
        <taxon>eudicotyledons</taxon>
        <taxon>Gunneridae</taxon>
        <taxon>Pentapetalae</taxon>
        <taxon>asterids</taxon>
        <taxon>campanulids</taxon>
        <taxon>Asterales</taxon>
        <taxon>Asteraceae</taxon>
        <taxon>Asteroideae</taxon>
        <taxon>Anthemideae</taxon>
        <taxon>Anthemidinae</taxon>
        <taxon>Tanacetum</taxon>
    </lineage>
</organism>
<dbReference type="PANTHER" id="PTHR33067">
    <property type="entry name" value="RNA-DIRECTED DNA POLYMERASE-RELATED"/>
    <property type="match status" value="1"/>
</dbReference>
<feature type="region of interest" description="Disordered" evidence="1">
    <location>
        <begin position="328"/>
        <end position="376"/>
    </location>
</feature>
<dbReference type="PANTHER" id="PTHR33067:SF9">
    <property type="entry name" value="RNA-DIRECTED DNA POLYMERASE"/>
    <property type="match status" value="1"/>
</dbReference>
<accession>A0ABQ5DJ73</accession>
<name>A0ABQ5DJ73_9ASTR</name>
<reference evidence="2" key="2">
    <citation type="submission" date="2022-01" db="EMBL/GenBank/DDBJ databases">
        <authorList>
            <person name="Yamashiro T."/>
            <person name="Shiraishi A."/>
            <person name="Satake H."/>
            <person name="Nakayama K."/>
        </authorList>
    </citation>
    <scope>NUCLEOTIDE SEQUENCE</scope>
</reference>
<sequence length="477" mass="54795">MWYALRSPPVSIRGLYGKYLNKISAARATKQKDSGEFHPGLRGRHKGREAALIDRVHDLEGLCESLLTLPKEVKSLRGRIFKLESIIQIILYQKLLVITLKTNRVEKEERHVPGVFMPANPVSQPIYGDFSSDLAVLNGFCNLSQNEDEKGDCEHYKYTYSSKQEDQIIRLADQRQQDDISKMVEEAEQKIEFEIQRLYDHREARLNKIAEEEKQRKFIGHMNSSAHMKLAIDRCVPKKRKYVDVMRSPYSGLSETLNVPSMEQLANQKNVLNPLMIEKCKSETPRTIEELSEFVLESSIWRMWLVGMVCRGLMIIAKGWLVEESGETYDPSVNPNDQQNNYETPINFDSEDDEEESTPQPKSQIPKPFKETLVPKPYKPNIPYPQRLRKEKMEAQYGMPNYGKFLKELVSYKHKLKQISSAFLSDESSTIIQNKVPPKLGDPRSFLIPCTFSKAFSCNALADLGASINLMPYSLYA</sequence>
<keyword evidence="3" id="KW-1185">Reference proteome</keyword>
<dbReference type="EMBL" id="BQNB010015296">
    <property type="protein sequence ID" value="GJT38341.1"/>
    <property type="molecule type" value="Genomic_DNA"/>
</dbReference>
<evidence type="ECO:0000313" key="2">
    <source>
        <dbReference type="EMBL" id="GJT38341.1"/>
    </source>
</evidence>
<gene>
    <name evidence="2" type="ORF">Tco_0938206</name>
</gene>
<feature type="compositionally biased region" description="Polar residues" evidence="1">
    <location>
        <begin position="331"/>
        <end position="344"/>
    </location>
</feature>
<evidence type="ECO:0000256" key="1">
    <source>
        <dbReference type="SAM" id="MobiDB-lite"/>
    </source>
</evidence>
<dbReference type="Proteomes" id="UP001151760">
    <property type="component" value="Unassembled WGS sequence"/>
</dbReference>
<proteinExistence type="predicted"/>
<protein>
    <submittedName>
        <fullName evidence="2">Uncharacterized protein</fullName>
    </submittedName>
</protein>